<reference evidence="1 2" key="1">
    <citation type="submission" date="2019-04" db="EMBL/GenBank/DDBJ databases">
        <title>Cohnella sp. nov. isolated from preserved vegetables.</title>
        <authorList>
            <person name="Lin S.-Y."/>
            <person name="Hung M.-H."/>
            <person name="Young C.-C."/>
        </authorList>
    </citation>
    <scope>NUCLEOTIDE SEQUENCE [LARGE SCALE GENOMIC DNA]</scope>
    <source>
        <strain evidence="1 2">CC-MHH1044</strain>
    </source>
</reference>
<comment type="caution">
    <text evidence="1">The sequence shown here is derived from an EMBL/GenBank/DDBJ whole genome shotgun (WGS) entry which is preliminary data.</text>
</comment>
<dbReference type="EMBL" id="SSOB01000006">
    <property type="protein sequence ID" value="THF82724.1"/>
    <property type="molecule type" value="Genomic_DNA"/>
</dbReference>
<name>A0A4S4C4P7_9BACL</name>
<evidence type="ECO:0000313" key="2">
    <source>
        <dbReference type="Proteomes" id="UP000310636"/>
    </source>
</evidence>
<accession>A0A4S4C4P7</accession>
<evidence type="ECO:0000313" key="1">
    <source>
        <dbReference type="EMBL" id="THF82724.1"/>
    </source>
</evidence>
<gene>
    <name evidence="1" type="ORF">E6C55_06590</name>
</gene>
<protein>
    <submittedName>
        <fullName evidence="1">Uncharacterized protein</fullName>
    </submittedName>
</protein>
<dbReference type="AlphaFoldDB" id="A0A4S4C4P7"/>
<proteinExistence type="predicted"/>
<sequence length="174" mass="20262">MKDETLRNIIDYRMIVRNDIPSSEDEIQQIRMHLGEENKLVREAVVMMRSIQGTLKDTLCMVEGTLYYRDYDQGAGNPWYYDDSEFSALNAFFTRFTLFRNWNQNQLHRAIELGIQRRLIPSLSQDVFDSVVTADILCKPGYYVPLPLIELNLRGEHVTLLDSSCHTTMTTSRC</sequence>
<keyword evidence="2" id="KW-1185">Reference proteome</keyword>
<dbReference type="RefSeq" id="WP_136368985.1">
    <property type="nucleotide sequence ID" value="NZ_SSOB01000006.1"/>
</dbReference>
<organism evidence="1 2">
    <name type="scientific">Cohnella fermenti</name>
    <dbReference type="NCBI Taxonomy" id="2565925"/>
    <lineage>
        <taxon>Bacteria</taxon>
        <taxon>Bacillati</taxon>
        <taxon>Bacillota</taxon>
        <taxon>Bacilli</taxon>
        <taxon>Bacillales</taxon>
        <taxon>Paenibacillaceae</taxon>
        <taxon>Cohnella</taxon>
    </lineage>
</organism>
<dbReference type="Proteomes" id="UP000310636">
    <property type="component" value="Unassembled WGS sequence"/>
</dbReference>